<comment type="caution">
    <text evidence="1">The sequence shown here is derived from an EMBL/GenBank/DDBJ whole genome shotgun (WGS) entry which is preliminary data.</text>
</comment>
<dbReference type="EMBL" id="LGRX02025074">
    <property type="protein sequence ID" value="KAK3252967.1"/>
    <property type="molecule type" value="Genomic_DNA"/>
</dbReference>
<sequence length="68" mass="6990">MDDGDFSKLAVEIDAYVTGLVIATEIKTAEKMTPDGINKVNGCGYRTMTCAGAGVPHAAGAGEEVAWA</sequence>
<dbReference type="Proteomes" id="UP001190700">
    <property type="component" value="Unassembled WGS sequence"/>
</dbReference>
<organism evidence="1 2">
    <name type="scientific">Cymbomonas tetramitiformis</name>
    <dbReference type="NCBI Taxonomy" id="36881"/>
    <lineage>
        <taxon>Eukaryota</taxon>
        <taxon>Viridiplantae</taxon>
        <taxon>Chlorophyta</taxon>
        <taxon>Pyramimonadophyceae</taxon>
        <taxon>Pyramimonadales</taxon>
        <taxon>Pyramimonadaceae</taxon>
        <taxon>Cymbomonas</taxon>
    </lineage>
</organism>
<evidence type="ECO:0000313" key="2">
    <source>
        <dbReference type="Proteomes" id="UP001190700"/>
    </source>
</evidence>
<keyword evidence="2" id="KW-1185">Reference proteome</keyword>
<name>A0AAE0F6C1_9CHLO</name>
<protein>
    <submittedName>
        <fullName evidence="1">Uncharacterized protein</fullName>
    </submittedName>
</protein>
<dbReference type="AlphaFoldDB" id="A0AAE0F6C1"/>
<reference evidence="1 2" key="1">
    <citation type="journal article" date="2015" name="Genome Biol. Evol.">
        <title>Comparative Genomics of a Bacterivorous Green Alga Reveals Evolutionary Causalities and Consequences of Phago-Mixotrophic Mode of Nutrition.</title>
        <authorList>
            <person name="Burns J.A."/>
            <person name="Paasch A."/>
            <person name="Narechania A."/>
            <person name="Kim E."/>
        </authorList>
    </citation>
    <scope>NUCLEOTIDE SEQUENCE [LARGE SCALE GENOMIC DNA]</scope>
    <source>
        <strain evidence="1 2">PLY_AMNH</strain>
    </source>
</reference>
<proteinExistence type="predicted"/>
<evidence type="ECO:0000313" key="1">
    <source>
        <dbReference type="EMBL" id="KAK3252967.1"/>
    </source>
</evidence>
<gene>
    <name evidence="1" type="ORF">CYMTET_37759</name>
</gene>
<accession>A0AAE0F6C1</accession>